<dbReference type="Pfam" id="PF00182">
    <property type="entry name" value="Glyco_hydro_19"/>
    <property type="match status" value="1"/>
</dbReference>
<gene>
    <name evidence="2" type="ORF">AWB80_07552</name>
</gene>
<keyword evidence="3" id="KW-1185">Reference proteome</keyword>
<dbReference type="Gene3D" id="1.10.530.10">
    <property type="match status" value="1"/>
</dbReference>
<dbReference type="GO" id="GO:0016998">
    <property type="term" value="P:cell wall macromolecule catabolic process"/>
    <property type="evidence" value="ECO:0007669"/>
    <property type="project" value="InterPro"/>
</dbReference>
<evidence type="ECO:0000259" key="1">
    <source>
        <dbReference type="Pfam" id="PF00182"/>
    </source>
</evidence>
<sequence>MNLTADIIWRSCGTSVPVAAAWLTPLQLACDKFEINSPLRIAAFLPTLGIESEGLTALIENLNYGAQGLANTWERYSSTGKRGGPPNALAQRLNRNPQAIANNVYANRMGNGDESSGDGWNYRGRGPIQHTGKDNYVACGLAIDLDLISHPELLEQPANGAMAAGWFWSENKLNALADARNFLGVSRAVNIGNAKSAAMPNGWDRRQALYAAACKALGV</sequence>
<feature type="domain" description="Glycoside hydrolase family 19 catalytic" evidence="1">
    <location>
        <begin position="118"/>
        <end position="171"/>
    </location>
</feature>
<dbReference type="GO" id="GO:0006032">
    <property type="term" value="P:chitin catabolic process"/>
    <property type="evidence" value="ECO:0007669"/>
    <property type="project" value="InterPro"/>
</dbReference>
<dbReference type="EMBL" id="FCOE02000050">
    <property type="protein sequence ID" value="SAK98568.1"/>
    <property type="molecule type" value="Genomic_DNA"/>
</dbReference>
<dbReference type="RefSeq" id="WP_061179749.1">
    <property type="nucleotide sequence ID" value="NZ_FCOE02000050.1"/>
</dbReference>
<dbReference type="InterPro" id="IPR052354">
    <property type="entry name" value="Cell_Wall_Dynamics_Protein"/>
</dbReference>
<dbReference type="STRING" id="1777141.AWB80_07552"/>
<dbReference type="PANTHER" id="PTHR34408">
    <property type="entry name" value="FAMILY PROTEIN, PUTATIVE-RELATED"/>
    <property type="match status" value="1"/>
</dbReference>
<dbReference type="SUPFAM" id="SSF53955">
    <property type="entry name" value="Lysozyme-like"/>
    <property type="match status" value="1"/>
</dbReference>
<proteinExistence type="predicted"/>
<dbReference type="OrthoDB" id="1242806at2"/>
<dbReference type="InterPro" id="IPR023346">
    <property type="entry name" value="Lysozyme-like_dom_sf"/>
</dbReference>
<comment type="caution">
    <text evidence="2">The sequence shown here is derived from an EMBL/GenBank/DDBJ whole genome shotgun (WGS) entry which is preliminary data.</text>
</comment>
<accession>A0A158DVF9</accession>
<dbReference type="AlphaFoldDB" id="A0A158DVF9"/>
<dbReference type="GO" id="GO:0004568">
    <property type="term" value="F:chitinase activity"/>
    <property type="evidence" value="ECO:0007669"/>
    <property type="project" value="InterPro"/>
</dbReference>
<organism evidence="2 3">
    <name type="scientific">Caballeronia pedi</name>
    <dbReference type="NCBI Taxonomy" id="1777141"/>
    <lineage>
        <taxon>Bacteria</taxon>
        <taxon>Pseudomonadati</taxon>
        <taxon>Pseudomonadota</taxon>
        <taxon>Betaproteobacteria</taxon>
        <taxon>Burkholderiales</taxon>
        <taxon>Burkholderiaceae</taxon>
        <taxon>Caballeronia</taxon>
    </lineage>
</organism>
<evidence type="ECO:0000313" key="2">
    <source>
        <dbReference type="EMBL" id="SAK98568.1"/>
    </source>
</evidence>
<dbReference type="InterPro" id="IPR000726">
    <property type="entry name" value="Glyco_hydro_19_cat"/>
</dbReference>
<dbReference type="Proteomes" id="UP000054911">
    <property type="component" value="Unassembled WGS sequence"/>
</dbReference>
<name>A0A158DVF9_9BURK</name>
<dbReference type="PANTHER" id="PTHR34408:SF1">
    <property type="entry name" value="GLYCOSYL HYDROLASE FAMILY 19 DOMAIN-CONTAINING PROTEIN HI_1415"/>
    <property type="match status" value="1"/>
</dbReference>
<keyword evidence="2" id="KW-0378">Hydrolase</keyword>
<protein>
    <submittedName>
        <fullName evidence="2">Glycoside hydrolase family protein</fullName>
    </submittedName>
</protein>
<evidence type="ECO:0000313" key="3">
    <source>
        <dbReference type="Proteomes" id="UP000054911"/>
    </source>
</evidence>
<reference evidence="2" key="1">
    <citation type="submission" date="2016-01" db="EMBL/GenBank/DDBJ databases">
        <authorList>
            <person name="Peeters C."/>
        </authorList>
    </citation>
    <scope>NUCLEOTIDE SEQUENCE [LARGE SCALE GENOMIC DNA]</scope>
    <source>
        <strain evidence="2">LMG 29323</strain>
    </source>
</reference>